<dbReference type="InterPro" id="IPR002692">
    <property type="entry name" value="S45"/>
</dbReference>
<dbReference type="PANTHER" id="PTHR34218:SF4">
    <property type="entry name" value="ACYL-HOMOSERINE LACTONE ACYLASE QUIP"/>
    <property type="match status" value="1"/>
</dbReference>
<keyword evidence="4" id="KW-0812">Transmembrane</keyword>
<keyword evidence="2 5" id="KW-0378">Hydrolase</keyword>
<dbReference type="Gene3D" id="3.60.20.10">
    <property type="entry name" value="Glutamine Phosphoribosylpyrophosphate, subunit 1, domain 1"/>
    <property type="match status" value="1"/>
</dbReference>
<evidence type="ECO:0000256" key="1">
    <source>
        <dbReference type="ARBA" id="ARBA00006586"/>
    </source>
</evidence>
<evidence type="ECO:0000313" key="5">
    <source>
        <dbReference type="EMBL" id="MDP9820287.1"/>
    </source>
</evidence>
<dbReference type="PIRSF" id="PIRSF001227">
    <property type="entry name" value="Pen_acylase"/>
    <property type="match status" value="1"/>
</dbReference>
<dbReference type="InterPro" id="IPR043147">
    <property type="entry name" value="Penicillin_amidase_A-knob"/>
</dbReference>
<evidence type="ECO:0000256" key="3">
    <source>
        <dbReference type="ARBA" id="ARBA00023145"/>
    </source>
</evidence>
<keyword evidence="4" id="KW-1133">Transmembrane helix</keyword>
<keyword evidence="6" id="KW-1185">Reference proteome</keyword>
<dbReference type="InterPro" id="IPR029055">
    <property type="entry name" value="Ntn_hydrolases_N"/>
</dbReference>
<reference evidence="5 6" key="1">
    <citation type="submission" date="2023-07" db="EMBL/GenBank/DDBJ databases">
        <title>Sequencing the genomes of 1000 actinobacteria strains.</title>
        <authorList>
            <person name="Klenk H.-P."/>
        </authorList>
    </citation>
    <scope>NUCLEOTIDE SEQUENCE [LARGE SCALE GENOMIC DNA]</scope>
    <source>
        <strain evidence="5 6">GD13</strain>
    </source>
</reference>
<keyword evidence="3" id="KW-0865">Zymogen</keyword>
<dbReference type="EMBL" id="JAUSQM010000001">
    <property type="protein sequence ID" value="MDP9820287.1"/>
    <property type="molecule type" value="Genomic_DNA"/>
</dbReference>
<dbReference type="GO" id="GO:0008953">
    <property type="term" value="F:penicillin amidase activity"/>
    <property type="evidence" value="ECO:0007669"/>
    <property type="project" value="UniProtKB-EC"/>
</dbReference>
<feature type="transmembrane region" description="Helical" evidence="4">
    <location>
        <begin position="12"/>
        <end position="38"/>
    </location>
</feature>
<dbReference type="Proteomes" id="UP001240447">
    <property type="component" value="Unassembled WGS sequence"/>
</dbReference>
<dbReference type="EC" id="3.5.1.11" evidence="5"/>
<dbReference type="Gene3D" id="1.10.439.10">
    <property type="entry name" value="Penicillin Amidohydrolase, domain 1"/>
    <property type="match status" value="1"/>
</dbReference>
<keyword evidence="4" id="KW-0472">Membrane</keyword>
<comment type="similarity">
    <text evidence="1">Belongs to the peptidase S45 family.</text>
</comment>
<gene>
    <name evidence="5" type="ORF">J2S59_000096</name>
</gene>
<dbReference type="RefSeq" id="WP_246360196.1">
    <property type="nucleotide sequence ID" value="NZ_CCXJ01000161.1"/>
</dbReference>
<dbReference type="Pfam" id="PF01804">
    <property type="entry name" value="Penicil_amidase"/>
    <property type="match status" value="1"/>
</dbReference>
<proteinExistence type="inferred from homology"/>
<name>A0ABT9NIR0_9ACTN</name>
<dbReference type="InterPro" id="IPR043146">
    <property type="entry name" value="Penicillin_amidase_N_B-knob"/>
</dbReference>
<dbReference type="CDD" id="cd03747">
    <property type="entry name" value="Ntn_PGA_like"/>
    <property type="match status" value="1"/>
</dbReference>
<protein>
    <submittedName>
        <fullName evidence="5">Penicillin amidase</fullName>
        <ecNumber evidence="5">3.5.1.11</ecNumber>
    </submittedName>
</protein>
<evidence type="ECO:0000256" key="4">
    <source>
        <dbReference type="SAM" id="Phobius"/>
    </source>
</evidence>
<evidence type="ECO:0000256" key="2">
    <source>
        <dbReference type="ARBA" id="ARBA00022801"/>
    </source>
</evidence>
<organism evidence="5 6">
    <name type="scientific">Nocardioides massiliensis</name>
    <dbReference type="NCBI Taxonomy" id="1325935"/>
    <lineage>
        <taxon>Bacteria</taxon>
        <taxon>Bacillati</taxon>
        <taxon>Actinomycetota</taxon>
        <taxon>Actinomycetes</taxon>
        <taxon>Propionibacteriales</taxon>
        <taxon>Nocardioidaceae</taxon>
        <taxon>Nocardioides</taxon>
    </lineage>
</organism>
<dbReference type="Gene3D" id="1.10.1400.10">
    <property type="match status" value="1"/>
</dbReference>
<dbReference type="Gene3D" id="2.30.120.10">
    <property type="match status" value="1"/>
</dbReference>
<dbReference type="InterPro" id="IPR014395">
    <property type="entry name" value="Pen/GL7ACA/AHL_acylase"/>
</dbReference>
<accession>A0ABT9NIR0</accession>
<comment type="caution">
    <text evidence="5">The sequence shown here is derived from an EMBL/GenBank/DDBJ whole genome shotgun (WGS) entry which is preliminary data.</text>
</comment>
<dbReference type="SUPFAM" id="SSF56235">
    <property type="entry name" value="N-terminal nucleophile aminohydrolases (Ntn hydrolases)"/>
    <property type="match status" value="1"/>
</dbReference>
<evidence type="ECO:0000313" key="6">
    <source>
        <dbReference type="Proteomes" id="UP001240447"/>
    </source>
</evidence>
<dbReference type="PANTHER" id="PTHR34218">
    <property type="entry name" value="PEPTIDASE S45 PENICILLIN AMIDASE"/>
    <property type="match status" value="1"/>
</dbReference>
<dbReference type="InterPro" id="IPR023343">
    <property type="entry name" value="Penicillin_amidase_dom1"/>
</dbReference>
<sequence>MSASPRASRRSGLRWVAYVAGLLVVVLVALTITSVVVVRRPFPQTSGEIDVPGLAADVEVLRDDHGIAQVYADTAEDLFFAQGFVHAQDRFFEMDFRRHVTSGRVAELVGDAGLDTDRYLRTMGWRRIAEQELALLSADTRSYLEAYAAGVNAYVEDTGTGALGLEYVALGLSGLDYTPEPWTPADSVAWLKAMAWDLRGNMTDEIKRVLTARDVGEARAAELWPDYPVDRHRPIVEGGGVIDGVFEARATGPGTRKPARPPLGAEAEQALAGVLRGVEGLPAMIGKGRGVGSNSWVVSGEHTESGLPLLANDPHLGISVPGIWHQMGLHCRTVGPDCPFDVSGFTFSGLPGVVIGHNDQVAWGFTNLGPDVVDLALEKVSGDRVRVGDGWQRMEVRTEEIHVLGRDEPEELVVRTTRNGPLLSDVSQELRDVGESSAVSIKWTALQPGRTADAIFALNQARSWDEFRAAAALFEVPSQNLVYADREGTIGYQAPGRIPQRRAGNDGRTPTEGWLAANDWLPRPIPYDALPNLTDPDDGFIATANQAVVGPDYPYFLTSDWSYGYRSQRIVEVLSEAIADGRKLGTDDMSALHLDSHNGFAPYFVPYLLDVLMPSGYQAAGQELLAGWDFDQPADSAAAAYYNAVWAHTLRLTFHDELSEDVWPDGGDRWFEVMRTLLEEPDSVWWDDVTTDGVIEDRDAILRRAMQDARDDLVRHQARDPENWTWGHHHRMDLVHTPLGESGIGIVEWLFNRGGYEVGGGDSIVNATGWTAPEGYDVDWAPSMRMVVDLADLDASRWINLTGVSGHPFHPHYVDQTDLWVEGKTLPWPFTRDAVDDATEDRLVLRAQPGAQGSD</sequence>